<sequence>MNKLLSQCWGFNYHNQKHSGSYSYSPIKLNCLHSTKIPTFHEKVGKRLVYCVSRLTEGAVHSTIGLKFSSQLHMRCESGLLCLRCPKKHQISVSVCP</sequence>
<keyword evidence="2" id="KW-1185">Reference proteome</keyword>
<dbReference type="EMBL" id="CAWYQH010000130">
    <property type="protein sequence ID" value="CAK8693194.1"/>
    <property type="molecule type" value="Genomic_DNA"/>
</dbReference>
<evidence type="ECO:0000313" key="1">
    <source>
        <dbReference type="EMBL" id="CAK8693194.1"/>
    </source>
</evidence>
<reference evidence="1 2" key="1">
    <citation type="submission" date="2024-02" db="EMBL/GenBank/DDBJ databases">
        <authorList>
            <person name="Daric V."/>
            <person name="Darras S."/>
        </authorList>
    </citation>
    <scope>NUCLEOTIDE SEQUENCE [LARGE SCALE GENOMIC DNA]</scope>
</reference>
<dbReference type="Proteomes" id="UP001642483">
    <property type="component" value="Unassembled WGS sequence"/>
</dbReference>
<comment type="caution">
    <text evidence="1">The sequence shown here is derived from an EMBL/GenBank/DDBJ whole genome shotgun (WGS) entry which is preliminary data.</text>
</comment>
<gene>
    <name evidence="1" type="ORF">CVLEPA_LOCUS26506</name>
</gene>
<protein>
    <submittedName>
        <fullName evidence="1">Uncharacterized protein</fullName>
    </submittedName>
</protein>
<evidence type="ECO:0000313" key="2">
    <source>
        <dbReference type="Proteomes" id="UP001642483"/>
    </source>
</evidence>
<organism evidence="1 2">
    <name type="scientific">Clavelina lepadiformis</name>
    <name type="common">Light-bulb sea squirt</name>
    <name type="synonym">Ascidia lepadiformis</name>
    <dbReference type="NCBI Taxonomy" id="159417"/>
    <lineage>
        <taxon>Eukaryota</taxon>
        <taxon>Metazoa</taxon>
        <taxon>Chordata</taxon>
        <taxon>Tunicata</taxon>
        <taxon>Ascidiacea</taxon>
        <taxon>Aplousobranchia</taxon>
        <taxon>Clavelinidae</taxon>
        <taxon>Clavelina</taxon>
    </lineage>
</organism>
<name>A0ABP0GRE0_CLALP</name>
<accession>A0ABP0GRE0</accession>
<proteinExistence type="predicted"/>